<comment type="caution">
    <text evidence="1">The sequence shown here is derived from an EMBL/GenBank/DDBJ whole genome shotgun (WGS) entry which is preliminary data.</text>
</comment>
<sequence>NENGYRVPDGASKVLGGYIKQGMKFFVAKVNLKEQEKLGFTYLRPIQVAFESPKFVLPIRLGMVNADKEQELFVYAISRKGRVETTNYRTVKLPSDRDVPEFVKAEFASFYRSMFGHQVRDQGMEVVFTEYAWDMGWCDPCASQPLSNDELRGLGCFWLNDASAAGQAPFLTRLHVRYDAAHFPEDLVFQETVDRANFQGRYIIRHEWKGDADCPGGRAYRAGLADRRAKEAGNLAALTGWDLERIRGKMAVGGDWSRPEDRMRWWERMWKN</sequence>
<proteinExistence type="predicted"/>
<dbReference type="Proteomes" id="UP000316609">
    <property type="component" value="Unassembled WGS sequence"/>
</dbReference>
<gene>
    <name evidence="1" type="ORF">E6K78_02315</name>
</gene>
<accession>A0A538TWW7</accession>
<evidence type="ECO:0000313" key="2">
    <source>
        <dbReference type="Proteomes" id="UP000316609"/>
    </source>
</evidence>
<reference evidence="1 2" key="1">
    <citation type="journal article" date="2019" name="Nat. Microbiol.">
        <title>Mediterranean grassland soil C-N compound turnover is dependent on rainfall and depth, and is mediated by genomically divergent microorganisms.</title>
        <authorList>
            <person name="Diamond S."/>
            <person name="Andeer P.F."/>
            <person name="Li Z."/>
            <person name="Crits-Christoph A."/>
            <person name="Burstein D."/>
            <person name="Anantharaman K."/>
            <person name="Lane K.R."/>
            <person name="Thomas B.C."/>
            <person name="Pan C."/>
            <person name="Northen T.R."/>
            <person name="Banfield J.F."/>
        </authorList>
    </citation>
    <scope>NUCLEOTIDE SEQUENCE [LARGE SCALE GENOMIC DNA]</scope>
    <source>
        <strain evidence="1">WS_8</strain>
    </source>
</reference>
<evidence type="ECO:0000313" key="1">
    <source>
        <dbReference type="EMBL" id="TMQ68124.1"/>
    </source>
</evidence>
<dbReference type="InterPro" id="IPR019283">
    <property type="entry name" value="DUF2330"/>
</dbReference>
<dbReference type="Pfam" id="PF10092">
    <property type="entry name" value="DUF2330"/>
    <property type="match status" value="1"/>
</dbReference>
<dbReference type="AlphaFoldDB" id="A0A538TWW7"/>
<name>A0A538TWW7_UNCEI</name>
<dbReference type="EMBL" id="VBOY01000015">
    <property type="protein sequence ID" value="TMQ68124.1"/>
    <property type="molecule type" value="Genomic_DNA"/>
</dbReference>
<protein>
    <submittedName>
        <fullName evidence="1">DUF2330 domain-containing protein</fullName>
    </submittedName>
</protein>
<organism evidence="1 2">
    <name type="scientific">Eiseniibacteriota bacterium</name>
    <dbReference type="NCBI Taxonomy" id="2212470"/>
    <lineage>
        <taxon>Bacteria</taxon>
        <taxon>Candidatus Eiseniibacteriota</taxon>
    </lineage>
</organism>
<feature type="non-terminal residue" evidence="1">
    <location>
        <position position="1"/>
    </location>
</feature>